<protein>
    <recommendedName>
        <fullName evidence="4 5">Large ribosomal subunit protein uL5</fullName>
    </recommendedName>
</protein>
<comment type="similarity">
    <text evidence="1 5 6">Belongs to the universal ribosomal protein uL5 family.</text>
</comment>
<dbReference type="Pfam" id="PF00673">
    <property type="entry name" value="Ribosomal_L5_C"/>
    <property type="match status" value="1"/>
</dbReference>
<dbReference type="NCBIfam" id="NF000585">
    <property type="entry name" value="PRK00010.1"/>
    <property type="match status" value="1"/>
</dbReference>
<dbReference type="FunFam" id="3.30.1440.10:FF:000001">
    <property type="entry name" value="50S ribosomal protein L5"/>
    <property type="match status" value="1"/>
</dbReference>
<feature type="domain" description="Large ribosomal subunit protein uL5 C-terminal" evidence="8">
    <location>
        <begin position="96"/>
        <end position="189"/>
    </location>
</feature>
<evidence type="ECO:0000256" key="4">
    <source>
        <dbReference type="ARBA" id="ARBA00035245"/>
    </source>
</evidence>
<dbReference type="Pfam" id="PF00281">
    <property type="entry name" value="Ribosomal_L5"/>
    <property type="match status" value="1"/>
</dbReference>
<comment type="caution">
    <text evidence="9">The sequence shown here is derived from an EMBL/GenBank/DDBJ whole genome shotgun (WGS) entry which is preliminary data.</text>
</comment>
<dbReference type="GO" id="GO:0000049">
    <property type="term" value="F:tRNA binding"/>
    <property type="evidence" value="ECO:0007669"/>
    <property type="project" value="UniProtKB-UniRule"/>
</dbReference>
<evidence type="ECO:0000256" key="6">
    <source>
        <dbReference type="RuleBase" id="RU003930"/>
    </source>
</evidence>
<gene>
    <name evidence="5" type="primary">rplE</name>
    <name evidence="9" type="ORF">A3G33_09180</name>
</gene>
<keyword evidence="2 5" id="KW-0689">Ribosomal protein</keyword>
<dbReference type="InterPro" id="IPR031310">
    <property type="entry name" value="Ribosomal_uL5_N"/>
</dbReference>
<evidence type="ECO:0000313" key="9">
    <source>
        <dbReference type="EMBL" id="OGW98476.1"/>
    </source>
</evidence>
<evidence type="ECO:0000259" key="8">
    <source>
        <dbReference type="Pfam" id="PF00673"/>
    </source>
</evidence>
<keyword evidence="5" id="KW-0694">RNA-binding</keyword>
<evidence type="ECO:0000256" key="2">
    <source>
        <dbReference type="ARBA" id="ARBA00022980"/>
    </source>
</evidence>
<feature type="domain" description="Large ribosomal subunit protein uL5 N-terminal" evidence="7">
    <location>
        <begin position="36"/>
        <end position="92"/>
    </location>
</feature>
<dbReference type="InterPro" id="IPR020929">
    <property type="entry name" value="Ribosomal_uL5_CS"/>
</dbReference>
<evidence type="ECO:0000313" key="10">
    <source>
        <dbReference type="Proteomes" id="UP000178187"/>
    </source>
</evidence>
<evidence type="ECO:0000256" key="5">
    <source>
        <dbReference type="HAMAP-Rule" id="MF_01333"/>
    </source>
</evidence>
<dbReference type="Proteomes" id="UP000178187">
    <property type="component" value="Unassembled WGS sequence"/>
</dbReference>
<dbReference type="InterPro" id="IPR031309">
    <property type="entry name" value="Ribosomal_uL5_C"/>
</dbReference>
<accession>A0A1G1KZZ9</accession>
<dbReference type="GO" id="GO:0006412">
    <property type="term" value="P:translation"/>
    <property type="evidence" value="ECO:0007669"/>
    <property type="project" value="UniProtKB-UniRule"/>
</dbReference>
<name>A0A1G1KZZ9_9BACT</name>
<dbReference type="AlphaFoldDB" id="A0A1G1KZZ9"/>
<reference evidence="9 10" key="1">
    <citation type="journal article" date="2016" name="Nat. Commun.">
        <title>Thousands of microbial genomes shed light on interconnected biogeochemical processes in an aquifer system.</title>
        <authorList>
            <person name="Anantharaman K."/>
            <person name="Brown C.T."/>
            <person name="Hug L.A."/>
            <person name="Sharon I."/>
            <person name="Castelle C.J."/>
            <person name="Probst A.J."/>
            <person name="Thomas B.C."/>
            <person name="Singh A."/>
            <person name="Wilkins M.J."/>
            <person name="Karaoz U."/>
            <person name="Brodie E.L."/>
            <person name="Williams K.H."/>
            <person name="Hubbard S.S."/>
            <person name="Banfield J.F."/>
        </authorList>
    </citation>
    <scope>NUCLEOTIDE SEQUENCE [LARGE SCALE GENOMIC DNA]</scope>
</reference>
<dbReference type="SUPFAM" id="SSF55282">
    <property type="entry name" value="RL5-like"/>
    <property type="match status" value="1"/>
</dbReference>
<comment type="function">
    <text evidence="5">This is 1 of the proteins that bind and probably mediate the attachment of the 5S RNA into the large ribosomal subunit, where it forms part of the central protuberance. In the 70S ribosome it contacts protein S13 of the 30S subunit (bridge B1b), connecting the 2 subunits; this bridge is implicated in subunit movement. Contacts the P site tRNA; the 5S rRNA and some of its associated proteins might help stabilize positioning of ribosome-bound tRNAs.</text>
</comment>
<keyword evidence="5" id="KW-0820">tRNA-binding</keyword>
<dbReference type="GO" id="GO:0005840">
    <property type="term" value="C:ribosome"/>
    <property type="evidence" value="ECO:0007669"/>
    <property type="project" value="UniProtKB-KW"/>
</dbReference>
<evidence type="ECO:0000256" key="1">
    <source>
        <dbReference type="ARBA" id="ARBA00008553"/>
    </source>
</evidence>
<dbReference type="PIRSF" id="PIRSF002161">
    <property type="entry name" value="Ribosomal_L5"/>
    <property type="match status" value="1"/>
</dbReference>
<dbReference type="InterPro" id="IPR022803">
    <property type="entry name" value="Ribosomal_uL5_dom_sf"/>
</dbReference>
<dbReference type="EMBL" id="MHFR01000033">
    <property type="protein sequence ID" value="OGW98476.1"/>
    <property type="molecule type" value="Genomic_DNA"/>
</dbReference>
<dbReference type="InterPro" id="IPR020930">
    <property type="entry name" value="Ribosomal_uL5_bac-type"/>
</dbReference>
<dbReference type="GO" id="GO:0019843">
    <property type="term" value="F:rRNA binding"/>
    <property type="evidence" value="ECO:0007669"/>
    <property type="project" value="UniProtKB-UniRule"/>
</dbReference>
<sequence>MTETKVQKVPLKTPRLLEGYRKVILPKLMEEFKIKNLMAAPRIEKIVINMGVKEGQTDIKVLEQVQVELARITGQQPVITRAKKSISAFKLREGSPIGLKVTLRRYRMYEFMDRFFNVACPRIRDFRGFSPRSFDKGANYSVGMQEQIIFPEVDFDKVKKMQGMDITFVTTTNNVEEARRLLELLGLPFRK</sequence>
<comment type="subunit">
    <text evidence="5">Part of the 50S ribosomal subunit; part of the 5S rRNA/L5/L18/L25 subcomplex. Contacts the 5S rRNA and the P site tRNA. Forms a bridge to the 30S subunit in the 70S ribosome.</text>
</comment>
<evidence type="ECO:0000256" key="3">
    <source>
        <dbReference type="ARBA" id="ARBA00023274"/>
    </source>
</evidence>
<dbReference type="PROSITE" id="PS00358">
    <property type="entry name" value="RIBOSOMAL_L5"/>
    <property type="match status" value="1"/>
</dbReference>
<dbReference type="PANTHER" id="PTHR11994">
    <property type="entry name" value="60S RIBOSOMAL PROTEIN L11-RELATED"/>
    <property type="match status" value="1"/>
</dbReference>
<dbReference type="GO" id="GO:1990904">
    <property type="term" value="C:ribonucleoprotein complex"/>
    <property type="evidence" value="ECO:0007669"/>
    <property type="project" value="UniProtKB-KW"/>
</dbReference>
<evidence type="ECO:0000259" key="7">
    <source>
        <dbReference type="Pfam" id="PF00281"/>
    </source>
</evidence>
<proteinExistence type="inferred from homology"/>
<keyword evidence="3 5" id="KW-0687">Ribonucleoprotein</keyword>
<dbReference type="GO" id="GO:0003735">
    <property type="term" value="F:structural constituent of ribosome"/>
    <property type="evidence" value="ECO:0007669"/>
    <property type="project" value="InterPro"/>
</dbReference>
<organism evidence="9 10">
    <name type="scientific">Candidatus Danuiimicrobium aquiferis</name>
    <dbReference type="NCBI Taxonomy" id="1801832"/>
    <lineage>
        <taxon>Bacteria</taxon>
        <taxon>Pseudomonadati</taxon>
        <taxon>Candidatus Omnitrophota</taxon>
        <taxon>Candidatus Danuiimicrobium</taxon>
    </lineage>
</organism>
<dbReference type="HAMAP" id="MF_01333_B">
    <property type="entry name" value="Ribosomal_uL5_B"/>
    <property type="match status" value="1"/>
</dbReference>
<dbReference type="Gene3D" id="3.30.1440.10">
    <property type="match status" value="1"/>
</dbReference>
<dbReference type="InterPro" id="IPR002132">
    <property type="entry name" value="Ribosomal_uL5"/>
</dbReference>
<keyword evidence="5" id="KW-0699">rRNA-binding</keyword>